<evidence type="ECO:0000313" key="2">
    <source>
        <dbReference type="Proteomes" id="UP001058364"/>
    </source>
</evidence>
<accession>A0ABY5TTP1</accession>
<dbReference type="SUPFAM" id="SSF52540">
    <property type="entry name" value="P-loop containing nucleoside triphosphate hydrolases"/>
    <property type="match status" value="1"/>
</dbReference>
<name>A0ABY5TTP1_9BACT</name>
<sequence>MNKKIRLEKLELWSYRSFNHFLMDFKENPRQHNDLTIIEKANGTGKTTLLESISYLINLKKDLNNKLIKNMISNGRESFRILGLFKISEAAVEKLKHFSIRGASDKENNYQIDFGETNLKEYKKELNNWILPTNIAPLFFSPDFFNNATKREQRGYLFLALENKIKFFENIWKLINENEIFKNADFLEIYNSIKDETNDVVKYDKLVDKIKDALKFFTEAHKIAEIKYNFLIDKKIESVIVENTLKREINEHQQKILLFKLLLAKFEKIETESALKLNEIFKEQNFNFRIETKETENGKWDLEIERDGVPFNSLNTASKLLASIKLSLFFQKMHGIECFILLDNAERLDFKSFQALEKISLTRQVIATFVKGIR</sequence>
<organism evidence="1 2">
    <name type="scientific">Mesomycoplasma molare</name>
    <dbReference type="NCBI Taxonomy" id="171288"/>
    <lineage>
        <taxon>Bacteria</taxon>
        <taxon>Bacillati</taxon>
        <taxon>Mycoplasmatota</taxon>
        <taxon>Mycoplasmoidales</taxon>
        <taxon>Metamycoplasmataceae</taxon>
        <taxon>Mesomycoplasma</taxon>
    </lineage>
</organism>
<dbReference type="RefSeq" id="WP_027123059.1">
    <property type="nucleotide sequence ID" value="NZ_CP103423.1"/>
</dbReference>
<proteinExistence type="predicted"/>
<gene>
    <name evidence="1" type="ORF">NX772_02920</name>
</gene>
<keyword evidence="2" id="KW-1185">Reference proteome</keyword>
<reference evidence="1" key="1">
    <citation type="submission" date="2022-08" db="EMBL/GenBank/DDBJ databases">
        <title>Complete genome sequence of Mycoplasma molare type strain H 542.</title>
        <authorList>
            <person name="Spergser J."/>
        </authorList>
    </citation>
    <scope>NUCLEOTIDE SEQUENCE</scope>
    <source>
        <strain evidence="1">H 542</strain>
    </source>
</reference>
<dbReference type="Proteomes" id="UP001058364">
    <property type="component" value="Chromosome"/>
</dbReference>
<evidence type="ECO:0008006" key="3">
    <source>
        <dbReference type="Google" id="ProtNLM"/>
    </source>
</evidence>
<protein>
    <recommendedName>
        <fullName evidence="3">DNA replication and repair protein RecF</fullName>
    </recommendedName>
</protein>
<evidence type="ECO:0000313" key="1">
    <source>
        <dbReference type="EMBL" id="UWD34033.1"/>
    </source>
</evidence>
<dbReference type="Gene3D" id="3.40.50.300">
    <property type="entry name" value="P-loop containing nucleotide triphosphate hydrolases"/>
    <property type="match status" value="1"/>
</dbReference>
<dbReference type="EMBL" id="CP103423">
    <property type="protein sequence ID" value="UWD34033.1"/>
    <property type="molecule type" value="Genomic_DNA"/>
</dbReference>
<dbReference type="InterPro" id="IPR027417">
    <property type="entry name" value="P-loop_NTPase"/>
</dbReference>